<proteinExistence type="predicted"/>
<dbReference type="EMBL" id="AZIM01006672">
    <property type="protein sequence ID" value="ETE58480.1"/>
    <property type="molecule type" value="Genomic_DNA"/>
</dbReference>
<comment type="caution">
    <text evidence="2">The sequence shown here is derived from an EMBL/GenBank/DDBJ whole genome shotgun (WGS) entry which is preliminary data.</text>
</comment>
<keyword evidence="3" id="KW-1185">Reference proteome</keyword>
<dbReference type="Proteomes" id="UP000018936">
    <property type="component" value="Unassembled WGS sequence"/>
</dbReference>
<feature type="region of interest" description="Disordered" evidence="1">
    <location>
        <begin position="67"/>
        <end position="99"/>
    </location>
</feature>
<evidence type="ECO:0000256" key="1">
    <source>
        <dbReference type="SAM" id="MobiDB-lite"/>
    </source>
</evidence>
<gene>
    <name evidence="2" type="ORF">L345_15799</name>
</gene>
<accession>V8N8R9</accession>
<dbReference type="AlphaFoldDB" id="V8N8R9"/>
<protein>
    <submittedName>
        <fullName evidence="2">Uncharacterized protein</fullName>
    </submittedName>
</protein>
<sequence>MRCSSLSEMRRPSPEGHNGMTPLGSVSSLRLKSASSTSDNSSVSPESFFSGVSSLGEVRMATMENVTGLGFESSVQPKEHQHHMTEEGPGATSAQPDHM</sequence>
<reference evidence="2 3" key="1">
    <citation type="journal article" date="2013" name="Proc. Natl. Acad. Sci. U.S.A.">
        <title>The king cobra genome reveals dynamic gene evolution and adaptation in the snake venom system.</title>
        <authorList>
            <person name="Vonk F.J."/>
            <person name="Casewell N.R."/>
            <person name="Henkel C.V."/>
            <person name="Heimberg A.M."/>
            <person name="Jansen H.J."/>
            <person name="McCleary R.J."/>
            <person name="Kerkkamp H.M."/>
            <person name="Vos R.A."/>
            <person name="Guerreiro I."/>
            <person name="Calvete J.J."/>
            <person name="Wuster W."/>
            <person name="Woods A.E."/>
            <person name="Logan J.M."/>
            <person name="Harrison R.A."/>
            <person name="Castoe T.A."/>
            <person name="de Koning A.P."/>
            <person name="Pollock D.D."/>
            <person name="Yandell M."/>
            <person name="Calderon D."/>
            <person name="Renjifo C."/>
            <person name="Currier R.B."/>
            <person name="Salgado D."/>
            <person name="Pla D."/>
            <person name="Sanz L."/>
            <person name="Hyder A.S."/>
            <person name="Ribeiro J.M."/>
            <person name="Arntzen J.W."/>
            <person name="van den Thillart G.E."/>
            <person name="Boetzer M."/>
            <person name="Pirovano W."/>
            <person name="Dirks R.P."/>
            <person name="Spaink H.P."/>
            <person name="Duboule D."/>
            <person name="McGlinn E."/>
            <person name="Kini R.M."/>
            <person name="Richardson M.K."/>
        </authorList>
    </citation>
    <scope>NUCLEOTIDE SEQUENCE</scope>
    <source>
        <tissue evidence="2">Blood</tissue>
    </source>
</reference>
<feature type="region of interest" description="Disordered" evidence="1">
    <location>
        <begin position="1"/>
        <end position="49"/>
    </location>
</feature>
<name>V8N8R9_OPHHA</name>
<feature type="compositionally biased region" description="Basic and acidic residues" evidence="1">
    <location>
        <begin position="77"/>
        <end position="86"/>
    </location>
</feature>
<organism evidence="2 3">
    <name type="scientific">Ophiophagus hannah</name>
    <name type="common">King cobra</name>
    <name type="synonym">Naja hannah</name>
    <dbReference type="NCBI Taxonomy" id="8665"/>
    <lineage>
        <taxon>Eukaryota</taxon>
        <taxon>Metazoa</taxon>
        <taxon>Chordata</taxon>
        <taxon>Craniata</taxon>
        <taxon>Vertebrata</taxon>
        <taxon>Euteleostomi</taxon>
        <taxon>Lepidosauria</taxon>
        <taxon>Squamata</taxon>
        <taxon>Bifurcata</taxon>
        <taxon>Unidentata</taxon>
        <taxon>Episquamata</taxon>
        <taxon>Toxicofera</taxon>
        <taxon>Serpentes</taxon>
        <taxon>Colubroidea</taxon>
        <taxon>Elapidae</taxon>
        <taxon>Elapinae</taxon>
        <taxon>Ophiophagus</taxon>
    </lineage>
</organism>
<feature type="compositionally biased region" description="Low complexity" evidence="1">
    <location>
        <begin position="25"/>
        <end position="47"/>
    </location>
</feature>
<evidence type="ECO:0000313" key="3">
    <source>
        <dbReference type="Proteomes" id="UP000018936"/>
    </source>
</evidence>
<evidence type="ECO:0000313" key="2">
    <source>
        <dbReference type="EMBL" id="ETE58480.1"/>
    </source>
</evidence>